<organism evidence="2 3">
    <name type="scientific">Miscanthus lutarioriparius</name>
    <dbReference type="NCBI Taxonomy" id="422564"/>
    <lineage>
        <taxon>Eukaryota</taxon>
        <taxon>Viridiplantae</taxon>
        <taxon>Streptophyta</taxon>
        <taxon>Embryophyta</taxon>
        <taxon>Tracheophyta</taxon>
        <taxon>Spermatophyta</taxon>
        <taxon>Magnoliopsida</taxon>
        <taxon>Liliopsida</taxon>
        <taxon>Poales</taxon>
        <taxon>Poaceae</taxon>
        <taxon>PACMAD clade</taxon>
        <taxon>Panicoideae</taxon>
        <taxon>Andropogonodae</taxon>
        <taxon>Andropogoneae</taxon>
        <taxon>Saccharinae</taxon>
        <taxon>Miscanthus</taxon>
    </lineage>
</organism>
<sequence>MRAARDECGSVAAVNAGEESLPFPPAVQRRGRGPRLHAALLQYRTRAQAAESRPSTSLRGRAAEVRPSSSRRCLALVASSGGGAASAGERAANGGVASVGEQVAPGSTAWVGRERSSAGTQSHHSRLCDEAARGAERASGFHAGGEEGEHRRVQMAEAKA</sequence>
<feature type="region of interest" description="Disordered" evidence="1">
    <location>
        <begin position="14"/>
        <end position="33"/>
    </location>
</feature>
<protein>
    <submittedName>
        <fullName evidence="2">Uncharacterized protein</fullName>
    </submittedName>
</protein>
<evidence type="ECO:0000313" key="3">
    <source>
        <dbReference type="Proteomes" id="UP000604825"/>
    </source>
</evidence>
<feature type="region of interest" description="Disordered" evidence="1">
    <location>
        <begin position="45"/>
        <end position="65"/>
    </location>
</feature>
<evidence type="ECO:0000313" key="2">
    <source>
        <dbReference type="EMBL" id="CAD6247958.1"/>
    </source>
</evidence>
<dbReference type="AlphaFoldDB" id="A0A811PZ08"/>
<evidence type="ECO:0000256" key="1">
    <source>
        <dbReference type="SAM" id="MobiDB-lite"/>
    </source>
</evidence>
<reference evidence="2" key="1">
    <citation type="submission" date="2020-10" db="EMBL/GenBank/DDBJ databases">
        <authorList>
            <person name="Han B."/>
            <person name="Lu T."/>
            <person name="Zhao Q."/>
            <person name="Huang X."/>
            <person name="Zhao Y."/>
        </authorList>
    </citation>
    <scope>NUCLEOTIDE SEQUENCE</scope>
</reference>
<feature type="compositionally biased region" description="Basic and acidic residues" evidence="1">
    <location>
        <begin position="144"/>
        <end position="160"/>
    </location>
</feature>
<dbReference type="Proteomes" id="UP000604825">
    <property type="component" value="Unassembled WGS sequence"/>
</dbReference>
<gene>
    <name evidence="2" type="ORF">NCGR_LOCUS32130</name>
</gene>
<keyword evidence="3" id="KW-1185">Reference proteome</keyword>
<name>A0A811PZ08_9POAL</name>
<dbReference type="EMBL" id="CAJGYO010000007">
    <property type="protein sequence ID" value="CAD6247958.1"/>
    <property type="molecule type" value="Genomic_DNA"/>
</dbReference>
<accession>A0A811PZ08</accession>
<comment type="caution">
    <text evidence="2">The sequence shown here is derived from an EMBL/GenBank/DDBJ whole genome shotgun (WGS) entry which is preliminary data.</text>
</comment>
<feature type="region of interest" description="Disordered" evidence="1">
    <location>
        <begin position="107"/>
        <end position="160"/>
    </location>
</feature>
<proteinExistence type="predicted"/>
<feature type="compositionally biased region" description="Basic and acidic residues" evidence="1">
    <location>
        <begin position="126"/>
        <end position="136"/>
    </location>
</feature>